<dbReference type="VEuPathDB" id="MicrosporidiaDB:TUBRATIS_006890"/>
<evidence type="ECO:0000313" key="1">
    <source>
        <dbReference type="EMBL" id="RVD92793.1"/>
    </source>
</evidence>
<reference evidence="1 2" key="1">
    <citation type="submission" date="2018-10" db="EMBL/GenBank/DDBJ databases">
        <title>Draft genome sequence of the microsporidian Tubulinosema ratisbonensis.</title>
        <authorList>
            <person name="Polonais V."/>
            <person name="Peyretaillade E."/>
            <person name="Niehus S."/>
            <person name="Wawrzyniak I."/>
            <person name="Franchet A."/>
            <person name="Gaspin C."/>
            <person name="Reichstadt M."/>
            <person name="Belser C."/>
            <person name="Labadie K."/>
            <person name="Delbac F."/>
            <person name="Ferrandon D."/>
        </authorList>
    </citation>
    <scope>NUCLEOTIDE SEQUENCE [LARGE SCALE GENOMIC DNA]</scope>
    <source>
        <strain evidence="1 2">Franzen</strain>
    </source>
</reference>
<dbReference type="AlphaFoldDB" id="A0A437AP20"/>
<dbReference type="EMBL" id="RCSS01000143">
    <property type="protein sequence ID" value="RVD92793.1"/>
    <property type="molecule type" value="Genomic_DNA"/>
</dbReference>
<keyword evidence="2" id="KW-1185">Reference proteome</keyword>
<organism evidence="1 2">
    <name type="scientific">Tubulinosema ratisbonensis</name>
    <dbReference type="NCBI Taxonomy" id="291195"/>
    <lineage>
        <taxon>Eukaryota</taxon>
        <taxon>Fungi</taxon>
        <taxon>Fungi incertae sedis</taxon>
        <taxon>Microsporidia</taxon>
        <taxon>Tubulinosematoidea</taxon>
        <taxon>Tubulinosematidae</taxon>
        <taxon>Tubulinosema</taxon>
    </lineage>
</organism>
<name>A0A437AP20_9MICR</name>
<dbReference type="Proteomes" id="UP000282876">
    <property type="component" value="Unassembled WGS sequence"/>
</dbReference>
<sequence>MKEPFYIHKFTQNSKELSKLTFMTILNKNKEKVKQIDLIKAISDLKNIKTNSLAVYTYFIKMFFKLFFAKLNYYQEDAQQIMNDYQLEVKNIKLQTKIFLMPFKFKEIKNNFEFSFKIFLPKKYTNFCEEIMCPVNIYNVLYEKNINIKSKENFSQIKLNENDFHIKPNEKITNQLEGNFDYFSFANLKCKETFDNVLVYASPKKLKKEPENSKKILPVIFTKFDNFLEEYTKNKNNLVFYELSFPEKLNQTYQGIEIIPEEKEFFHLSQFNFNEQVKSYSRRKKAMYFTDLIFLAHKNIVLLTQVYFYENIFVEKCK</sequence>
<evidence type="ECO:0000313" key="2">
    <source>
        <dbReference type="Proteomes" id="UP000282876"/>
    </source>
</evidence>
<comment type="caution">
    <text evidence="1">The sequence shown here is derived from an EMBL/GenBank/DDBJ whole genome shotgun (WGS) entry which is preliminary data.</text>
</comment>
<gene>
    <name evidence="1" type="ORF">TUBRATIS_006890</name>
</gene>
<protein>
    <submittedName>
        <fullName evidence="1">Uncharacterized protein</fullName>
    </submittedName>
</protein>
<dbReference type="OrthoDB" id="2189872at2759"/>
<accession>A0A437AP20</accession>
<proteinExistence type="predicted"/>